<keyword evidence="3" id="KW-1133">Transmembrane helix</keyword>
<reference evidence="4 5" key="1">
    <citation type="submission" date="2020-10" db="EMBL/GenBank/DDBJ databases">
        <title>Wide distribution of Phycisphaera-like planctomycetes from WD2101 soil group in peatlands and genome analysis of the first cultivated representative.</title>
        <authorList>
            <person name="Dedysh S.N."/>
            <person name="Beletsky A.V."/>
            <person name="Ivanova A."/>
            <person name="Kulichevskaya I.S."/>
            <person name="Suzina N.E."/>
            <person name="Philippov D.A."/>
            <person name="Rakitin A.L."/>
            <person name="Mardanov A.V."/>
            <person name="Ravin N.V."/>
        </authorList>
    </citation>
    <scope>NUCLEOTIDE SEQUENCE [LARGE SCALE GENOMIC DNA]</scope>
    <source>
        <strain evidence="4 5">M1803</strain>
    </source>
</reference>
<evidence type="ECO:0000256" key="2">
    <source>
        <dbReference type="ARBA" id="ARBA00021539"/>
    </source>
</evidence>
<sequence length="265" mass="28976">MRPVSTAISPASHFDCFDAPCPILTPDFRLPTSARRSRAFTLLELLAAISLVALIGLSLFATLRIATRARDSSEALLEPQRTADLAFEMIRQDLENAQPPSGVLSATFTGGDFRDGRGRDGDTVRFFTTSKGPQHESGDGDIRRVEYLCLASDGNDTQGEYMLVRRVIHNLLSPFEPPADDEVILRGIGGFDLQFWDGALGTWVPTWESAQQNNSVPMAIQVSIDLDRTQLVDGQSQVVTRRFVRVVQLPCAIPAQNTSGLGTGR</sequence>
<evidence type="ECO:0000313" key="4">
    <source>
        <dbReference type="EMBL" id="QOV89820.1"/>
    </source>
</evidence>
<keyword evidence="3" id="KW-0812">Transmembrane</keyword>
<dbReference type="KEGG" id="hbs:IPV69_00145"/>
<feature type="transmembrane region" description="Helical" evidence="3">
    <location>
        <begin position="39"/>
        <end position="63"/>
    </location>
</feature>
<evidence type="ECO:0000256" key="1">
    <source>
        <dbReference type="ARBA" id="ARBA00011084"/>
    </source>
</evidence>
<name>A0A7M2WZA2_9BACT</name>
<dbReference type="Pfam" id="PF07963">
    <property type="entry name" value="N_methyl"/>
    <property type="match status" value="1"/>
</dbReference>
<dbReference type="RefSeq" id="WP_206292879.1">
    <property type="nucleotide sequence ID" value="NZ_CP063458.1"/>
</dbReference>
<dbReference type="InterPro" id="IPR045584">
    <property type="entry name" value="Pilin-like"/>
</dbReference>
<dbReference type="InterPro" id="IPR012902">
    <property type="entry name" value="N_methyl_site"/>
</dbReference>
<dbReference type="InterPro" id="IPR010055">
    <property type="entry name" value="T2SS_protein-GspJ"/>
</dbReference>
<accession>A0A7M2WZA2</accession>
<keyword evidence="3" id="KW-0472">Membrane</keyword>
<organism evidence="4 5">
    <name type="scientific">Humisphaera borealis</name>
    <dbReference type="NCBI Taxonomy" id="2807512"/>
    <lineage>
        <taxon>Bacteria</taxon>
        <taxon>Pseudomonadati</taxon>
        <taxon>Planctomycetota</taxon>
        <taxon>Phycisphaerae</taxon>
        <taxon>Tepidisphaerales</taxon>
        <taxon>Tepidisphaeraceae</taxon>
        <taxon>Humisphaera</taxon>
    </lineage>
</organism>
<dbReference type="GO" id="GO:0015627">
    <property type="term" value="C:type II protein secretion system complex"/>
    <property type="evidence" value="ECO:0007669"/>
    <property type="project" value="InterPro"/>
</dbReference>
<evidence type="ECO:0000313" key="5">
    <source>
        <dbReference type="Proteomes" id="UP000593765"/>
    </source>
</evidence>
<gene>
    <name evidence="4" type="ORF">IPV69_00145</name>
</gene>
<comment type="similarity">
    <text evidence="1">Belongs to the GSP J family.</text>
</comment>
<dbReference type="Proteomes" id="UP000593765">
    <property type="component" value="Chromosome"/>
</dbReference>
<dbReference type="Pfam" id="PF11612">
    <property type="entry name" value="T2SSJ"/>
    <property type="match status" value="1"/>
</dbReference>
<protein>
    <recommendedName>
        <fullName evidence="2">Type II secretion system protein J</fullName>
    </recommendedName>
</protein>
<dbReference type="SUPFAM" id="SSF54523">
    <property type="entry name" value="Pili subunits"/>
    <property type="match status" value="1"/>
</dbReference>
<dbReference type="GO" id="GO:0015628">
    <property type="term" value="P:protein secretion by the type II secretion system"/>
    <property type="evidence" value="ECO:0007669"/>
    <property type="project" value="InterPro"/>
</dbReference>
<dbReference type="EMBL" id="CP063458">
    <property type="protein sequence ID" value="QOV89820.1"/>
    <property type="molecule type" value="Genomic_DNA"/>
</dbReference>
<dbReference type="NCBIfam" id="TIGR02532">
    <property type="entry name" value="IV_pilin_GFxxxE"/>
    <property type="match status" value="1"/>
</dbReference>
<dbReference type="AlphaFoldDB" id="A0A7M2WZA2"/>
<evidence type="ECO:0000256" key="3">
    <source>
        <dbReference type="SAM" id="Phobius"/>
    </source>
</evidence>
<keyword evidence="5" id="KW-1185">Reference proteome</keyword>
<proteinExistence type="inferred from homology"/>